<feature type="region of interest" description="Disordered" evidence="2">
    <location>
        <begin position="140"/>
        <end position="168"/>
    </location>
</feature>
<dbReference type="PANTHER" id="PTHR22935:SF95">
    <property type="entry name" value="BETA-LACTAMASE-LIKE 1-RELATED"/>
    <property type="match status" value="1"/>
</dbReference>
<sequence length="274" mass="29461">MLLSRLAERGTVSLEQRVADLLPGFADRTAGRATLGDLASHRSGLPRLHPRSAVASLRSAYAVHRGRDPYRGMDRAEFLGRAAAITSAGTPGEFEYSNLGMSLLGHALAAGTNPEGRYQALLERELLTPLRMTRTVVHTGPEPLPDVPDDLALPHNRNGRPGEPWRSEGYAPSGVGVWSTAQDLARLLLAIIEERAPGMDAARPRFDAEGPNRIGLGWFILTRDGREVTWHNGGTGGSCSFIGIDRENGRGAVVLSNTNHDVDSLGAHLILAED</sequence>
<comment type="similarity">
    <text evidence="1">Belongs to the beta-lactamase family.</text>
</comment>
<comment type="caution">
    <text evidence="4">The sequence shown here is derived from an EMBL/GenBank/DDBJ whole genome shotgun (WGS) entry which is preliminary data.</text>
</comment>
<evidence type="ECO:0000313" key="5">
    <source>
        <dbReference type="Proteomes" id="UP000419138"/>
    </source>
</evidence>
<dbReference type="InterPro" id="IPR012338">
    <property type="entry name" value="Beta-lactam/transpept-like"/>
</dbReference>
<name>A0A646KJ58_STRJU</name>
<reference evidence="4 5" key="1">
    <citation type="submission" date="2019-05" db="EMBL/GenBank/DDBJ databases">
        <title>Comparative genomics and metabolomics analyses of clavulanic acid producing Streptomyces species provides insight into specialized metabolism and evolution of beta-lactam biosynthetic gene clusters.</title>
        <authorList>
            <person name="Moore M.A."/>
            <person name="Cruz-Morales P."/>
            <person name="Barona Gomez F."/>
            <person name="Kapil T."/>
        </authorList>
    </citation>
    <scope>NUCLEOTIDE SEQUENCE [LARGE SCALE GENOMIC DNA]</scope>
    <source>
        <strain evidence="4 5">NRRL 5741</strain>
    </source>
</reference>
<dbReference type="Gene3D" id="3.40.710.10">
    <property type="entry name" value="DD-peptidase/beta-lactamase superfamily"/>
    <property type="match status" value="1"/>
</dbReference>
<dbReference type="PANTHER" id="PTHR22935">
    <property type="entry name" value="PENICILLIN-BINDING PROTEIN"/>
    <property type="match status" value="1"/>
</dbReference>
<organism evidence="4 5">
    <name type="scientific">Streptomyces jumonjinensis</name>
    <dbReference type="NCBI Taxonomy" id="1945"/>
    <lineage>
        <taxon>Bacteria</taxon>
        <taxon>Bacillati</taxon>
        <taxon>Actinomycetota</taxon>
        <taxon>Actinomycetes</taxon>
        <taxon>Kitasatosporales</taxon>
        <taxon>Streptomycetaceae</taxon>
        <taxon>Streptomyces</taxon>
    </lineage>
</organism>
<keyword evidence="5" id="KW-1185">Reference proteome</keyword>
<dbReference type="Proteomes" id="UP000419138">
    <property type="component" value="Unassembled WGS sequence"/>
</dbReference>
<dbReference type="Pfam" id="PF00144">
    <property type="entry name" value="Beta-lactamase"/>
    <property type="match status" value="1"/>
</dbReference>
<evidence type="ECO:0000313" key="4">
    <source>
        <dbReference type="EMBL" id="MQT02100.1"/>
    </source>
</evidence>
<feature type="domain" description="Beta-lactamase-related" evidence="3">
    <location>
        <begin position="2"/>
        <end position="263"/>
    </location>
</feature>
<dbReference type="AlphaFoldDB" id="A0A646KJ58"/>
<accession>A0A646KJ58</accession>
<dbReference type="SUPFAM" id="SSF56601">
    <property type="entry name" value="beta-lactamase/transpeptidase-like"/>
    <property type="match status" value="1"/>
</dbReference>
<proteinExistence type="inferred from homology"/>
<evidence type="ECO:0000256" key="1">
    <source>
        <dbReference type="ARBA" id="ARBA00038473"/>
    </source>
</evidence>
<evidence type="ECO:0000259" key="3">
    <source>
        <dbReference type="Pfam" id="PF00144"/>
    </source>
</evidence>
<dbReference type="InterPro" id="IPR051478">
    <property type="entry name" value="Beta-lactamase-like_AB/R"/>
</dbReference>
<evidence type="ECO:0000256" key="2">
    <source>
        <dbReference type="SAM" id="MobiDB-lite"/>
    </source>
</evidence>
<gene>
    <name evidence="4" type="ORF">FF041_18385</name>
</gene>
<protein>
    <submittedName>
        <fullName evidence="4">Beta-lactamase family protein</fullName>
    </submittedName>
</protein>
<dbReference type="EMBL" id="VCLA01000145">
    <property type="protein sequence ID" value="MQT02100.1"/>
    <property type="molecule type" value="Genomic_DNA"/>
</dbReference>
<dbReference type="InterPro" id="IPR001466">
    <property type="entry name" value="Beta-lactam-related"/>
</dbReference>
<dbReference type="OrthoDB" id="3171327at2"/>